<accession>G0UZW0</accession>
<gene>
    <name evidence="2" type="ORF">TCIL3000_11_3270</name>
</gene>
<dbReference type="InterPro" id="IPR000156">
    <property type="entry name" value="Ran_bind_dom"/>
</dbReference>
<dbReference type="PROSITE" id="PS50196">
    <property type="entry name" value="RANBD1"/>
    <property type="match status" value="1"/>
</dbReference>
<dbReference type="PANTHER" id="PTHR23138:SF87">
    <property type="entry name" value="E3 SUMO-PROTEIN LIGASE RANBP2"/>
    <property type="match status" value="1"/>
</dbReference>
<dbReference type="EMBL" id="HE575324">
    <property type="protein sequence ID" value="CCC94929.1"/>
    <property type="molecule type" value="Genomic_DNA"/>
</dbReference>
<dbReference type="SUPFAM" id="SSF50729">
    <property type="entry name" value="PH domain-like"/>
    <property type="match status" value="1"/>
</dbReference>
<dbReference type="VEuPathDB" id="TriTrypDB:TcIL3000.11.3270"/>
<dbReference type="SMART" id="SM00160">
    <property type="entry name" value="RanBD"/>
    <property type="match status" value="1"/>
</dbReference>
<evidence type="ECO:0000313" key="2">
    <source>
        <dbReference type="EMBL" id="CCC94929.1"/>
    </source>
</evidence>
<dbReference type="CDD" id="cd00835">
    <property type="entry name" value="RanBD_family"/>
    <property type="match status" value="1"/>
</dbReference>
<sequence>MADDKGGNELMEIEEIAVSDGGAARFAPVEVKSGEEKYNILWEETAKLLRFDEGENAWKERGQGTAKILQKKDDKGVYMFVFRREGIGKLAAQHHLLRGMSIKVHPQSEKALLWSAFKDYSDDEEGFPERFVLRFPTPELATKGLKAFEDALASTTI</sequence>
<reference evidence="2" key="1">
    <citation type="journal article" date="2012" name="Proc. Natl. Acad. Sci. U.S.A.">
        <title>Antigenic diversity is generated by distinct evolutionary mechanisms in African trypanosome species.</title>
        <authorList>
            <person name="Jackson A.P."/>
            <person name="Berry A."/>
            <person name="Aslett M."/>
            <person name="Allison H.C."/>
            <person name="Burton P."/>
            <person name="Vavrova-Anderson J."/>
            <person name="Brown R."/>
            <person name="Browne H."/>
            <person name="Corton N."/>
            <person name="Hauser H."/>
            <person name="Gamble J."/>
            <person name="Gilderthorp R."/>
            <person name="Marcello L."/>
            <person name="McQuillan J."/>
            <person name="Otto T.D."/>
            <person name="Quail M.A."/>
            <person name="Sanders M.J."/>
            <person name="van Tonder A."/>
            <person name="Ginger M.L."/>
            <person name="Field M.C."/>
            <person name="Barry J.D."/>
            <person name="Hertz-Fowler C."/>
            <person name="Berriman M."/>
        </authorList>
    </citation>
    <scope>NUCLEOTIDE SEQUENCE</scope>
    <source>
        <strain evidence="2">IL3000</strain>
    </source>
</reference>
<name>G0UZW0_TRYCI</name>
<dbReference type="InterPro" id="IPR045255">
    <property type="entry name" value="RanBP1-like"/>
</dbReference>
<dbReference type="GO" id="GO:0005643">
    <property type="term" value="C:nuclear pore"/>
    <property type="evidence" value="ECO:0007669"/>
    <property type="project" value="TreeGrafter"/>
</dbReference>
<dbReference type="FunFam" id="2.30.29.30:FF:000488">
    <property type="entry name" value="Ran-binding protein 1, putative"/>
    <property type="match status" value="1"/>
</dbReference>
<dbReference type="InterPro" id="IPR011993">
    <property type="entry name" value="PH-like_dom_sf"/>
</dbReference>
<proteinExistence type="predicted"/>
<dbReference type="AlphaFoldDB" id="G0UZW0"/>
<dbReference type="Gene3D" id="2.30.29.30">
    <property type="entry name" value="Pleckstrin-homology domain (PH domain)/Phosphotyrosine-binding domain (PTB)"/>
    <property type="match status" value="1"/>
</dbReference>
<dbReference type="PANTHER" id="PTHR23138">
    <property type="entry name" value="RAN BINDING PROTEIN"/>
    <property type="match status" value="1"/>
</dbReference>
<dbReference type="Pfam" id="PF00638">
    <property type="entry name" value="Ran_BP1"/>
    <property type="match status" value="1"/>
</dbReference>
<feature type="domain" description="RanBD1" evidence="1">
    <location>
        <begin position="29"/>
        <end position="151"/>
    </location>
</feature>
<dbReference type="GO" id="GO:0005737">
    <property type="term" value="C:cytoplasm"/>
    <property type="evidence" value="ECO:0007669"/>
    <property type="project" value="TreeGrafter"/>
</dbReference>
<dbReference type="GO" id="GO:0005096">
    <property type="term" value="F:GTPase activator activity"/>
    <property type="evidence" value="ECO:0007669"/>
    <property type="project" value="TreeGrafter"/>
</dbReference>
<evidence type="ECO:0000259" key="1">
    <source>
        <dbReference type="PROSITE" id="PS50196"/>
    </source>
</evidence>
<organism evidence="2">
    <name type="scientific">Trypanosoma congolense (strain IL3000)</name>
    <dbReference type="NCBI Taxonomy" id="1068625"/>
    <lineage>
        <taxon>Eukaryota</taxon>
        <taxon>Discoba</taxon>
        <taxon>Euglenozoa</taxon>
        <taxon>Kinetoplastea</taxon>
        <taxon>Metakinetoplastina</taxon>
        <taxon>Trypanosomatida</taxon>
        <taxon>Trypanosomatidae</taxon>
        <taxon>Trypanosoma</taxon>
        <taxon>Nannomonas</taxon>
    </lineage>
</organism>
<protein>
    <submittedName>
        <fullName evidence="2">Uncharacterized protein TCIL3000_11_3270</fullName>
    </submittedName>
</protein>